<keyword evidence="2" id="KW-0812">Transmembrane</keyword>
<feature type="transmembrane region" description="Helical" evidence="2">
    <location>
        <begin position="20"/>
        <end position="44"/>
    </location>
</feature>
<dbReference type="GeneID" id="106809114"/>
<dbReference type="RefSeq" id="XP_014667563.1">
    <property type="nucleotide sequence ID" value="XM_014812077.1"/>
</dbReference>
<evidence type="ECO:0000313" key="3">
    <source>
        <dbReference type="Proteomes" id="UP000695022"/>
    </source>
</evidence>
<organism evidence="3 4">
    <name type="scientific">Priapulus caudatus</name>
    <name type="common">Priapulid worm</name>
    <dbReference type="NCBI Taxonomy" id="37621"/>
    <lineage>
        <taxon>Eukaryota</taxon>
        <taxon>Metazoa</taxon>
        <taxon>Ecdysozoa</taxon>
        <taxon>Scalidophora</taxon>
        <taxon>Priapulida</taxon>
        <taxon>Priapulimorpha</taxon>
        <taxon>Priapulimorphida</taxon>
        <taxon>Priapulidae</taxon>
        <taxon>Priapulus</taxon>
    </lineage>
</organism>
<keyword evidence="2" id="KW-0472">Membrane</keyword>
<proteinExistence type="predicted"/>
<sequence>MPSFEGGSIEEDECMQQEPLWWAFVVSSVATFLVCIFAVCAYRFCVYLCCRPWKEDPEYEAPKVVPPTPPAGKPATPLSATPEEGEVTWMTEAKDWAGELISGQTTTGRILVSDGGDT</sequence>
<reference evidence="4" key="1">
    <citation type="submission" date="2025-08" db="UniProtKB">
        <authorList>
            <consortium name="RefSeq"/>
        </authorList>
    </citation>
    <scope>IDENTIFICATION</scope>
</reference>
<name>A0ABM1E5U2_PRICU</name>
<accession>A0ABM1E5U2</accession>
<keyword evidence="2" id="KW-1133">Transmembrane helix</keyword>
<protein>
    <submittedName>
        <fullName evidence="4">Calcium-activated potassium channel slo-1-like</fullName>
    </submittedName>
</protein>
<dbReference type="Proteomes" id="UP000695022">
    <property type="component" value="Unplaced"/>
</dbReference>
<feature type="region of interest" description="Disordered" evidence="1">
    <location>
        <begin position="60"/>
        <end position="84"/>
    </location>
</feature>
<evidence type="ECO:0000313" key="4">
    <source>
        <dbReference type="RefSeq" id="XP_014667563.1"/>
    </source>
</evidence>
<gene>
    <name evidence="4" type="primary">LOC106809114</name>
</gene>
<keyword evidence="3" id="KW-1185">Reference proteome</keyword>
<evidence type="ECO:0000256" key="1">
    <source>
        <dbReference type="SAM" id="MobiDB-lite"/>
    </source>
</evidence>
<evidence type="ECO:0000256" key="2">
    <source>
        <dbReference type="SAM" id="Phobius"/>
    </source>
</evidence>